<protein>
    <recommendedName>
        <fullName evidence="3">Helix-turn-helix domain protein</fullName>
    </recommendedName>
</protein>
<evidence type="ECO:0000313" key="2">
    <source>
        <dbReference type="Proteomes" id="UP000245702"/>
    </source>
</evidence>
<name>A0ABM9W018_9FIRM</name>
<reference evidence="1 2" key="1">
    <citation type="submission" date="2016-01" db="EMBL/GenBank/DDBJ databases">
        <authorList>
            <person name="Brown R."/>
        </authorList>
    </citation>
    <scope>NUCLEOTIDE SEQUENCE [LARGE SCALE GENOMIC DNA]</scope>
    <source>
        <strain evidence="1">Sporomusa sphaeroides DSM 2875</strain>
    </source>
</reference>
<proteinExistence type="predicted"/>
<evidence type="ECO:0008006" key="3">
    <source>
        <dbReference type="Google" id="ProtNLM"/>
    </source>
</evidence>
<sequence length="100" mass="11161">MTPITETISDFAKRTNLPEKVIRAMVKQGQLPHLKTAGNCHVRIHVDAALEVLRQIAIHSAAEIAATMPVPIRANRFIKTASNERKYKGRPPDKVRKAAR</sequence>
<keyword evidence="2" id="KW-1185">Reference proteome</keyword>
<organism evidence="1 2">
    <name type="scientific">Sporomusa sphaeroides DSM 2875</name>
    <dbReference type="NCBI Taxonomy" id="1337886"/>
    <lineage>
        <taxon>Bacteria</taxon>
        <taxon>Bacillati</taxon>
        <taxon>Bacillota</taxon>
        <taxon>Negativicutes</taxon>
        <taxon>Selenomonadales</taxon>
        <taxon>Sporomusaceae</taxon>
        <taxon>Sporomusa</taxon>
    </lineage>
</organism>
<dbReference type="RefSeq" id="WP_075756429.1">
    <property type="nucleotide sequence ID" value="NZ_CP146991.1"/>
</dbReference>
<accession>A0ABM9W018</accession>
<dbReference type="Proteomes" id="UP000245702">
    <property type="component" value="Unassembled WGS sequence"/>
</dbReference>
<gene>
    <name evidence="1" type="ORF">SSPH_01149</name>
</gene>
<evidence type="ECO:0000313" key="1">
    <source>
        <dbReference type="EMBL" id="CVK18511.1"/>
    </source>
</evidence>
<comment type="caution">
    <text evidence="1">The sequence shown here is derived from an EMBL/GenBank/DDBJ whole genome shotgun (WGS) entry which is preliminary data.</text>
</comment>
<dbReference type="EMBL" id="FCOW01000004">
    <property type="protein sequence ID" value="CVK18511.1"/>
    <property type="molecule type" value="Genomic_DNA"/>
</dbReference>